<evidence type="ECO:0000256" key="2">
    <source>
        <dbReference type="ARBA" id="ARBA00006523"/>
    </source>
</evidence>
<evidence type="ECO:0000256" key="4">
    <source>
        <dbReference type="ARBA" id="ARBA00022475"/>
    </source>
</evidence>
<keyword evidence="5" id="KW-0762">Sugar transport</keyword>
<dbReference type="CDD" id="cd17471">
    <property type="entry name" value="MFS_Set"/>
    <property type="match status" value="1"/>
</dbReference>
<dbReference type="GO" id="GO:0005886">
    <property type="term" value="C:plasma membrane"/>
    <property type="evidence" value="ECO:0007669"/>
    <property type="project" value="UniProtKB-SubCell"/>
</dbReference>
<keyword evidence="6 9" id="KW-0812">Transmembrane</keyword>
<evidence type="ECO:0000256" key="6">
    <source>
        <dbReference type="ARBA" id="ARBA00022692"/>
    </source>
</evidence>
<dbReference type="EMBL" id="CP158300">
    <property type="protein sequence ID" value="XBV87528.1"/>
    <property type="molecule type" value="Genomic_DNA"/>
</dbReference>
<feature type="domain" description="Major facilitator superfamily (MFS) profile" evidence="10">
    <location>
        <begin position="215"/>
        <end position="410"/>
    </location>
</feature>
<evidence type="ECO:0000256" key="8">
    <source>
        <dbReference type="ARBA" id="ARBA00023136"/>
    </source>
</evidence>
<feature type="transmembrane region" description="Helical" evidence="9">
    <location>
        <begin position="306"/>
        <end position="328"/>
    </location>
</feature>
<keyword evidence="7 9" id="KW-1133">Transmembrane helix</keyword>
<evidence type="ECO:0000256" key="5">
    <source>
        <dbReference type="ARBA" id="ARBA00022597"/>
    </source>
</evidence>
<organism evidence="11">
    <name type="scientific">Deinococcus sonorensis KR-87</name>
    <dbReference type="NCBI Taxonomy" id="694439"/>
    <lineage>
        <taxon>Bacteria</taxon>
        <taxon>Thermotogati</taxon>
        <taxon>Deinococcota</taxon>
        <taxon>Deinococci</taxon>
        <taxon>Deinococcales</taxon>
        <taxon>Deinococcaceae</taxon>
        <taxon>Deinococcus</taxon>
    </lineage>
</organism>
<dbReference type="PANTHER" id="PTHR23535">
    <property type="entry name" value="SUGAR EFFLUX TRANSPORTER A-RELATED"/>
    <property type="match status" value="1"/>
</dbReference>
<feature type="transmembrane region" description="Helical" evidence="9">
    <location>
        <begin position="81"/>
        <end position="97"/>
    </location>
</feature>
<dbReference type="InterPro" id="IPR020846">
    <property type="entry name" value="MFS_dom"/>
</dbReference>
<comment type="subcellular location">
    <subcellularLocation>
        <location evidence="1">Cell membrane</location>
        <topology evidence="1">Multi-pass membrane protein</topology>
    </subcellularLocation>
</comment>
<evidence type="ECO:0000256" key="7">
    <source>
        <dbReference type="ARBA" id="ARBA00022989"/>
    </source>
</evidence>
<dbReference type="Gene3D" id="1.20.1250.20">
    <property type="entry name" value="MFS general substrate transporter like domains"/>
    <property type="match status" value="2"/>
</dbReference>
<dbReference type="InterPro" id="IPR036259">
    <property type="entry name" value="MFS_trans_sf"/>
</dbReference>
<dbReference type="KEGG" id="dsc:ABOD76_20995"/>
<feature type="transmembrane region" description="Helical" evidence="9">
    <location>
        <begin position="148"/>
        <end position="166"/>
    </location>
</feature>
<accession>A0AAU7UHB6</accession>
<name>A0AAU7UHB6_9DEIO</name>
<feature type="transmembrane region" description="Helical" evidence="9">
    <location>
        <begin position="252"/>
        <end position="273"/>
    </location>
</feature>
<comment type="similarity">
    <text evidence="2">Belongs to the major facilitator superfamily. Set transporter family.</text>
</comment>
<keyword evidence="8 9" id="KW-0472">Membrane</keyword>
<feature type="transmembrane region" description="Helical" evidence="9">
    <location>
        <begin position="49"/>
        <end position="69"/>
    </location>
</feature>
<reference evidence="11" key="1">
    <citation type="submission" date="2024-06" db="EMBL/GenBank/DDBJ databases">
        <title>Draft Genome Sequence of Deinococcus sonorensis Type Strain KR-87, a Biofilm Producing Representative of the Genus Deinococcus.</title>
        <authorList>
            <person name="Boren L.S."/>
            <person name="Grosso R.A."/>
            <person name="Hugenberg-Cox A.N."/>
            <person name="Hill J.T.E."/>
            <person name="Albert C.M."/>
            <person name="Tuohy J.M."/>
        </authorList>
    </citation>
    <scope>NUCLEOTIDE SEQUENCE</scope>
    <source>
        <strain evidence="11">KR-87</strain>
        <plasmid evidence="11">pDson02</plasmid>
    </source>
</reference>
<proteinExistence type="inferred from homology"/>
<dbReference type="InterPro" id="IPR011701">
    <property type="entry name" value="MFS"/>
</dbReference>
<feature type="transmembrane region" description="Helical" evidence="9">
    <location>
        <begin position="216"/>
        <end position="240"/>
    </location>
</feature>
<sequence length="410" mass="43077">MQWKSFVALGRLPNFFGYMLAVLMLGLALSFAAPYLSLFGADEVGMSPLALGLFMTCTSVSSIVISTRLGRWSDRRASRRPLVLLAIVAAGVGYLLFSVTRNYLLLLVISSVFLGTGAAAFPQLFALARAQIGSGTLGDQASALLRSVFSLAWVGGPGIGALLLAGGGFRGLYLGTAACFAVAAVPVLLARVGQTPQAGGRAEPVMLEGAPPARPVWLVALSFVLYGTSMSMGAISLPIHVTHALHGTTANVGFLVGLCALAEIPIMLAFVLFPRRVQNERLIVLGFGLFVLYFVLVYVAPGMGLLIVAQLVRAVVIGIAACLGMAYFQDLMPGRFGAATTLFANTTNAGSMLAGLITGVVAQAFGYHAVFLVCAVLSITSWGLLLAVRRGFNVQPKQAAQLFRRRSRGT</sequence>
<feature type="transmembrane region" description="Helical" evidence="9">
    <location>
        <begin position="172"/>
        <end position="192"/>
    </location>
</feature>
<keyword evidence="11" id="KW-0614">Plasmid</keyword>
<feature type="transmembrane region" description="Helical" evidence="9">
    <location>
        <begin position="12"/>
        <end position="37"/>
    </location>
</feature>
<evidence type="ECO:0000256" key="9">
    <source>
        <dbReference type="SAM" id="Phobius"/>
    </source>
</evidence>
<dbReference type="AlphaFoldDB" id="A0AAU7UHB6"/>
<geneLocation type="plasmid" evidence="11">
    <name>pDson02</name>
</geneLocation>
<dbReference type="PANTHER" id="PTHR23535:SF2">
    <property type="entry name" value="SUGAR EFFLUX TRANSPORTER A-RELATED"/>
    <property type="match status" value="1"/>
</dbReference>
<dbReference type="GO" id="GO:0022857">
    <property type="term" value="F:transmembrane transporter activity"/>
    <property type="evidence" value="ECO:0007669"/>
    <property type="project" value="InterPro"/>
</dbReference>
<feature type="transmembrane region" description="Helical" evidence="9">
    <location>
        <begin position="367"/>
        <end position="388"/>
    </location>
</feature>
<protein>
    <submittedName>
        <fullName evidence="11">Sugar efflux transporter</fullName>
    </submittedName>
</protein>
<evidence type="ECO:0000256" key="1">
    <source>
        <dbReference type="ARBA" id="ARBA00004651"/>
    </source>
</evidence>
<evidence type="ECO:0000313" key="11">
    <source>
        <dbReference type="EMBL" id="XBV87528.1"/>
    </source>
</evidence>
<dbReference type="Pfam" id="PF07690">
    <property type="entry name" value="MFS_1"/>
    <property type="match status" value="2"/>
</dbReference>
<keyword evidence="3" id="KW-0813">Transport</keyword>
<dbReference type="PROSITE" id="PS50850">
    <property type="entry name" value="MFS"/>
    <property type="match status" value="1"/>
</dbReference>
<gene>
    <name evidence="11" type="ORF">ABOD76_20995</name>
</gene>
<feature type="transmembrane region" description="Helical" evidence="9">
    <location>
        <begin position="103"/>
        <end position="127"/>
    </location>
</feature>
<feature type="transmembrane region" description="Helical" evidence="9">
    <location>
        <begin position="282"/>
        <end position="300"/>
    </location>
</feature>
<evidence type="ECO:0000259" key="10">
    <source>
        <dbReference type="PROSITE" id="PS50850"/>
    </source>
</evidence>
<dbReference type="SUPFAM" id="SSF103473">
    <property type="entry name" value="MFS general substrate transporter"/>
    <property type="match status" value="1"/>
</dbReference>
<keyword evidence="4" id="KW-1003">Cell membrane</keyword>
<evidence type="ECO:0000256" key="3">
    <source>
        <dbReference type="ARBA" id="ARBA00022448"/>
    </source>
</evidence>
<dbReference type="RefSeq" id="WP_350245677.1">
    <property type="nucleotide sequence ID" value="NZ_CP158300.1"/>
</dbReference>